<gene>
    <name evidence="1" type="ORF">BJP36_39925</name>
</gene>
<reference evidence="1" key="2">
    <citation type="submission" date="2022-10" db="EMBL/GenBank/DDBJ databases">
        <authorList>
            <person name="Ngo T.-E."/>
        </authorList>
    </citation>
    <scope>NUCLEOTIDE SEQUENCE</scope>
    <source>
        <strain evidence="1">JHB</strain>
    </source>
</reference>
<proteinExistence type="predicted"/>
<accession>A0A9Q9SS01</accession>
<dbReference type="Proteomes" id="UP000176944">
    <property type="component" value="Chromosome"/>
</dbReference>
<name>A0A9Q9SS01_MOOP1</name>
<dbReference type="AlphaFoldDB" id="A0A9Q9SS01"/>
<reference evidence="1" key="1">
    <citation type="journal article" date="2017" name="Proc. Natl. Acad. Sci. U.S.A.">
        <title>Comparative genomics uncovers the prolific and distinctive metabolic potential of the cyanobacterial genus Moorea.</title>
        <authorList>
            <person name="Leao T."/>
            <person name="Castelao G."/>
            <person name="Korobeynikov A."/>
            <person name="Monroe E.A."/>
            <person name="Podell S."/>
            <person name="Glukhov E."/>
            <person name="Allen E.E."/>
            <person name="Gerwick W.H."/>
            <person name="Gerwick L."/>
        </authorList>
    </citation>
    <scope>NUCLEOTIDE SEQUENCE</scope>
    <source>
        <strain evidence="1">JHB</strain>
    </source>
</reference>
<organism evidence="1">
    <name type="scientific">Moorena producens (strain JHB)</name>
    <dbReference type="NCBI Taxonomy" id="1454205"/>
    <lineage>
        <taxon>Bacteria</taxon>
        <taxon>Bacillati</taxon>
        <taxon>Cyanobacteriota</taxon>
        <taxon>Cyanophyceae</taxon>
        <taxon>Coleofasciculales</taxon>
        <taxon>Coleofasciculaceae</taxon>
        <taxon>Moorena</taxon>
    </lineage>
</organism>
<evidence type="ECO:0000313" key="1">
    <source>
        <dbReference type="EMBL" id="WAN68546.1"/>
    </source>
</evidence>
<sequence>MIITPKNRRSSLLFPIPDSRFPIPDSRFPIPCFLYVYISNENAI</sequence>
<protein>
    <submittedName>
        <fullName evidence="1">Uncharacterized protein</fullName>
    </submittedName>
</protein>
<dbReference type="EMBL" id="CP017708">
    <property type="protein sequence ID" value="WAN68546.1"/>
    <property type="molecule type" value="Genomic_DNA"/>
</dbReference>